<evidence type="ECO:0000313" key="2">
    <source>
        <dbReference type="EMBL" id="OLQ01013.1"/>
    </source>
</evidence>
<name>A0A1Q9E0R8_SYMMI</name>
<proteinExistence type="predicted"/>
<evidence type="ECO:0000313" key="3">
    <source>
        <dbReference type="Proteomes" id="UP000186817"/>
    </source>
</evidence>
<feature type="signal peptide" evidence="1">
    <location>
        <begin position="1"/>
        <end position="18"/>
    </location>
</feature>
<organism evidence="2 3">
    <name type="scientific">Symbiodinium microadriaticum</name>
    <name type="common">Dinoflagellate</name>
    <name type="synonym">Zooxanthella microadriatica</name>
    <dbReference type="NCBI Taxonomy" id="2951"/>
    <lineage>
        <taxon>Eukaryota</taxon>
        <taxon>Sar</taxon>
        <taxon>Alveolata</taxon>
        <taxon>Dinophyceae</taxon>
        <taxon>Suessiales</taxon>
        <taxon>Symbiodiniaceae</taxon>
        <taxon>Symbiodinium</taxon>
    </lineage>
</organism>
<reference evidence="2 3" key="1">
    <citation type="submission" date="2016-02" db="EMBL/GenBank/DDBJ databases">
        <title>Genome analysis of coral dinoflagellate symbionts highlights evolutionary adaptations to a symbiotic lifestyle.</title>
        <authorList>
            <person name="Aranda M."/>
            <person name="Li Y."/>
            <person name="Liew Y.J."/>
            <person name="Baumgarten S."/>
            <person name="Simakov O."/>
            <person name="Wilson M."/>
            <person name="Piel J."/>
            <person name="Ashoor H."/>
            <person name="Bougouffa S."/>
            <person name="Bajic V.B."/>
            <person name="Ryu T."/>
            <person name="Ravasi T."/>
            <person name="Bayer T."/>
            <person name="Micklem G."/>
            <person name="Kim H."/>
            <person name="Bhak J."/>
            <person name="Lajeunesse T.C."/>
            <person name="Voolstra C.R."/>
        </authorList>
    </citation>
    <scope>NUCLEOTIDE SEQUENCE [LARGE SCALE GENOMIC DNA]</scope>
    <source>
        <strain evidence="2 3">CCMP2467</strain>
    </source>
</reference>
<sequence>MFRACAVVLVCRIRLCKGVERTQGAERPYLIDSLEPGKHDFQKLKRELVTAITKVPDILIHFAWVHIDFFVDNP</sequence>
<comment type="caution">
    <text evidence="2">The sequence shown here is derived from an EMBL/GenBank/DDBJ whole genome shotgun (WGS) entry which is preliminary data.</text>
</comment>
<dbReference type="AlphaFoldDB" id="A0A1Q9E0R8"/>
<gene>
    <name evidence="2" type="ORF">AK812_SmicGene16287</name>
</gene>
<feature type="chain" id="PRO_5010217955" evidence="1">
    <location>
        <begin position="19"/>
        <end position="74"/>
    </location>
</feature>
<accession>A0A1Q9E0R8</accession>
<dbReference type="Proteomes" id="UP000186817">
    <property type="component" value="Unassembled WGS sequence"/>
</dbReference>
<protein>
    <submittedName>
        <fullName evidence="2">Uncharacterized protein</fullName>
    </submittedName>
</protein>
<keyword evidence="3" id="KW-1185">Reference proteome</keyword>
<evidence type="ECO:0000256" key="1">
    <source>
        <dbReference type="SAM" id="SignalP"/>
    </source>
</evidence>
<dbReference type="EMBL" id="LSRX01000307">
    <property type="protein sequence ID" value="OLQ01013.1"/>
    <property type="molecule type" value="Genomic_DNA"/>
</dbReference>
<keyword evidence="1" id="KW-0732">Signal</keyword>